<evidence type="ECO:0000256" key="1">
    <source>
        <dbReference type="SAM" id="MobiDB-lite"/>
    </source>
</evidence>
<comment type="caution">
    <text evidence="2">The sequence shown here is derived from an EMBL/GenBank/DDBJ whole genome shotgun (WGS) entry which is preliminary data.</text>
</comment>
<name>A0A9P1CBW8_9DINO</name>
<feature type="region of interest" description="Disordered" evidence="1">
    <location>
        <begin position="698"/>
        <end position="741"/>
    </location>
</feature>
<gene>
    <name evidence="2" type="ORF">C1SCF055_LOCUS14717</name>
</gene>
<feature type="region of interest" description="Disordered" evidence="1">
    <location>
        <begin position="989"/>
        <end position="1012"/>
    </location>
</feature>
<accession>A0A9P1CBW8</accession>
<reference evidence="2" key="1">
    <citation type="submission" date="2022-10" db="EMBL/GenBank/DDBJ databases">
        <authorList>
            <person name="Chen Y."/>
            <person name="Dougan E. K."/>
            <person name="Chan C."/>
            <person name="Rhodes N."/>
            <person name="Thang M."/>
        </authorList>
    </citation>
    <scope>NUCLEOTIDE SEQUENCE</scope>
</reference>
<feature type="compositionally biased region" description="Basic and acidic residues" evidence="1">
    <location>
        <begin position="904"/>
        <end position="918"/>
    </location>
</feature>
<reference evidence="3" key="2">
    <citation type="submission" date="2024-04" db="EMBL/GenBank/DDBJ databases">
        <authorList>
            <person name="Chen Y."/>
            <person name="Shah S."/>
            <person name="Dougan E. K."/>
            <person name="Thang M."/>
            <person name="Chan C."/>
        </authorList>
    </citation>
    <scope>NUCLEOTIDE SEQUENCE [LARGE SCALE GENOMIC DNA]</scope>
</reference>
<proteinExistence type="predicted"/>
<sequence>MPPGALNALELPLKNLDLSSPSIKHFVDLITDVPKASIDLPSLQAVFRDQAWHELPEVLKLKGRPTFETITQYFLPPHSDDDLLVVIYIPNDKVPAVTLKDFLHGNGYEIAWGQNNKKIVRKAFQWMLEQLGGTQFRKYTLTLTLEKKRPTSSATPPEDDGWDFIKQHGELDKSDLKQLKWIHHHINLEGCPIHGWQERLVQKALDSLANDSTVAKLCNRYDLTFADVEPEIRDIMEEIVPTLRDHALWLLCQAGRGKTPLGRIMAMMFSRFHGGMGNFRTTADLDFCKGIPFTKCCPALYDDGSIGGEEAKKLKAFTDVGDDDALTVSHEDFFSMIRPALGNMSRTDAMAILKRSAFVIFGKQHITYRLPSEHTIQARRIRWTKADILLESSRLLEAAWLAEAMRRGDVKRAEEKRQQERQVREAKMHSIPFVKMEEQEYQDGHASLARETKKDPVDVDTDRASMGWTNWDLQVNEEVKVKTEPLVFRSLRPTSGHIIELDTPSPKKRKSYSFASTAMPSEPNPTNAMLGLPDADDEEKDILERELEKGVDRLDDDWPAAGEVSFALGSKMKGSLAWKKVDYVRSPEALPSLRLDRCKWKRMVFYILGKGPHALTVAKGGDYGTASVGNFTDSRYQLVQMQVHFGSEPPRPEYGVLSPHQVREVATLIQEFAPEILRSARRSDGSAIRIGNSSGFKSRQWRKTRREMEREEANAEEEAQTKEADLDQQQLPPRPRGTAGAMPQMQAVPTEKLQVNKSTLFTTLEKTTATSRVMYDTELKFMPEDAYIKHVAETLLTRKQWSQLIADNNDTDEVMFDRKGANSTLRIAVPVADRVHLSNLFDRAKELTCHSKVRPRRSPIDANAFSSFSTEIDLEDLEKANAEPASEEETETCLEGACLANGDNVRKSETGDKAEKGVPKATAKKKATAASGRKGWFDRDTAIASKVRAETTALCGLQDIASLQSLKEHHAAKELSVASPGDGECRMEDAAGAGGTDGHQLKQGQVSKAPPCQSYTDLSTISSIKGSLESYWKCQTAVELRDLARDRTLQRRPITELLGAVNVGVKELKKALTALDQRNAKRSMPNAPTTRKRQKGAVLQQSVFELGLEKGRCFHCVDAASLASQSKSLDLSVPLIVKMNNLASALKQSMESFEGAFNRHVKGNEKNNLTKAPESRSKVRASAPLCSLDAHAAWDNLCETLLIPDLVPKEVIGCGGKPVVHIGVQAGSNTAASEKGWQASLRLTYTGTKTVLACSATSAIAIFGSVDPGQLCQKMLDMTAEDVLRMVALPDGATLWAGTVGPHELFYLPAGWLFAESVLPKCDHMGILCRGIVAKDDACLDHVHEAGKLFSLAKKTDADLDSVLLALSCAAECKAKAMENSKEDQSKAPDVPVTNSPVEVVEEQPAQAAAPTFDLHDLTQEKAEGNGDSRHADGWPLNGSVSGAIQIVD</sequence>
<dbReference type="EMBL" id="CAMXCT010001169">
    <property type="protein sequence ID" value="CAI3987446.1"/>
    <property type="molecule type" value="Genomic_DNA"/>
</dbReference>
<evidence type="ECO:0000313" key="3">
    <source>
        <dbReference type="EMBL" id="CAL1140821.1"/>
    </source>
</evidence>
<evidence type="ECO:0000313" key="2">
    <source>
        <dbReference type="EMBL" id="CAI3987446.1"/>
    </source>
</evidence>
<feature type="compositionally biased region" description="Polar residues" evidence="1">
    <location>
        <begin position="513"/>
        <end position="527"/>
    </location>
</feature>
<dbReference type="EMBL" id="CAMXCT020001169">
    <property type="protein sequence ID" value="CAL1140821.1"/>
    <property type="molecule type" value="Genomic_DNA"/>
</dbReference>
<dbReference type="EMBL" id="CAMXCT030001169">
    <property type="protein sequence ID" value="CAL4774758.1"/>
    <property type="molecule type" value="Genomic_DNA"/>
</dbReference>
<feature type="compositionally biased region" description="Basic and acidic residues" evidence="1">
    <location>
        <begin position="706"/>
        <end position="725"/>
    </location>
</feature>
<dbReference type="Proteomes" id="UP001152797">
    <property type="component" value="Unassembled WGS sequence"/>
</dbReference>
<evidence type="ECO:0000313" key="4">
    <source>
        <dbReference type="Proteomes" id="UP001152797"/>
    </source>
</evidence>
<protein>
    <submittedName>
        <fullName evidence="2">Uncharacterized protein</fullName>
    </submittedName>
</protein>
<feature type="region of interest" description="Disordered" evidence="1">
    <location>
        <begin position="904"/>
        <end position="927"/>
    </location>
</feature>
<dbReference type="OrthoDB" id="427924at2759"/>
<keyword evidence="4" id="KW-1185">Reference proteome</keyword>
<feature type="region of interest" description="Disordered" evidence="1">
    <location>
        <begin position="499"/>
        <end position="527"/>
    </location>
</feature>
<organism evidence="2">
    <name type="scientific">Cladocopium goreaui</name>
    <dbReference type="NCBI Taxonomy" id="2562237"/>
    <lineage>
        <taxon>Eukaryota</taxon>
        <taxon>Sar</taxon>
        <taxon>Alveolata</taxon>
        <taxon>Dinophyceae</taxon>
        <taxon>Suessiales</taxon>
        <taxon>Symbiodiniaceae</taxon>
        <taxon>Cladocopium</taxon>
    </lineage>
</organism>